<dbReference type="AlphaFoldDB" id="A0ABD1RZE0"/>
<feature type="compositionally biased region" description="Basic residues" evidence="1">
    <location>
        <begin position="1"/>
        <end position="17"/>
    </location>
</feature>
<accession>A0ABD1RZE0</accession>
<dbReference type="EMBL" id="JBFOLJ010000011">
    <property type="protein sequence ID" value="KAL2493827.1"/>
    <property type="molecule type" value="Genomic_DNA"/>
</dbReference>
<sequence>MARSKTTTHHREIHHSHRDATTTIATAVPPASTPPLVPVVLPLPSAASRLLLPPIPPVSRTIPSFSVPQPIAVVIPTQVMSQDEFDEDTGFDHGTRSQSSSESEDSPRESP</sequence>
<dbReference type="Proteomes" id="UP001604277">
    <property type="component" value="Unassembled WGS sequence"/>
</dbReference>
<organism evidence="2 3">
    <name type="scientific">Forsythia ovata</name>
    <dbReference type="NCBI Taxonomy" id="205694"/>
    <lineage>
        <taxon>Eukaryota</taxon>
        <taxon>Viridiplantae</taxon>
        <taxon>Streptophyta</taxon>
        <taxon>Embryophyta</taxon>
        <taxon>Tracheophyta</taxon>
        <taxon>Spermatophyta</taxon>
        <taxon>Magnoliopsida</taxon>
        <taxon>eudicotyledons</taxon>
        <taxon>Gunneridae</taxon>
        <taxon>Pentapetalae</taxon>
        <taxon>asterids</taxon>
        <taxon>lamiids</taxon>
        <taxon>Lamiales</taxon>
        <taxon>Oleaceae</taxon>
        <taxon>Forsythieae</taxon>
        <taxon>Forsythia</taxon>
    </lineage>
</organism>
<evidence type="ECO:0000256" key="1">
    <source>
        <dbReference type="SAM" id="MobiDB-lite"/>
    </source>
</evidence>
<keyword evidence="3" id="KW-1185">Reference proteome</keyword>
<comment type="caution">
    <text evidence="2">The sequence shown here is derived from an EMBL/GenBank/DDBJ whole genome shotgun (WGS) entry which is preliminary data.</text>
</comment>
<reference evidence="3" key="1">
    <citation type="submission" date="2024-07" db="EMBL/GenBank/DDBJ databases">
        <title>Two chromosome-level genome assemblies of Korean endemic species Abeliophyllum distichum and Forsythia ovata (Oleaceae).</title>
        <authorList>
            <person name="Jang H."/>
        </authorList>
    </citation>
    <scope>NUCLEOTIDE SEQUENCE [LARGE SCALE GENOMIC DNA]</scope>
</reference>
<proteinExistence type="predicted"/>
<evidence type="ECO:0000313" key="2">
    <source>
        <dbReference type="EMBL" id="KAL2493827.1"/>
    </source>
</evidence>
<evidence type="ECO:0000313" key="3">
    <source>
        <dbReference type="Proteomes" id="UP001604277"/>
    </source>
</evidence>
<name>A0ABD1RZE0_9LAMI</name>
<protein>
    <submittedName>
        <fullName evidence="2">Uncharacterized protein</fullName>
    </submittedName>
</protein>
<gene>
    <name evidence="2" type="ORF">Fot_37584</name>
</gene>
<feature type="region of interest" description="Disordered" evidence="1">
    <location>
        <begin position="80"/>
        <end position="111"/>
    </location>
</feature>
<feature type="region of interest" description="Disordered" evidence="1">
    <location>
        <begin position="1"/>
        <end position="21"/>
    </location>
</feature>